<feature type="chain" id="PRO_5042124499" description="Tyrosinase copper-binding domain-containing protein" evidence="3">
    <location>
        <begin position="22"/>
        <end position="276"/>
    </location>
</feature>
<evidence type="ECO:0000256" key="3">
    <source>
        <dbReference type="SAM" id="SignalP"/>
    </source>
</evidence>
<dbReference type="Gene3D" id="1.10.1280.10">
    <property type="entry name" value="Di-copper center containing domain from catechol oxidase"/>
    <property type="match status" value="2"/>
</dbReference>
<dbReference type="InterPro" id="IPR008922">
    <property type="entry name" value="Di-copper_centre_dom_sf"/>
</dbReference>
<dbReference type="RefSeq" id="XP_056759607.1">
    <property type="nucleotide sequence ID" value="XM_056914853.1"/>
</dbReference>
<dbReference type="GO" id="GO:0046872">
    <property type="term" value="F:metal ion binding"/>
    <property type="evidence" value="ECO:0007669"/>
    <property type="project" value="UniProtKB-KW"/>
</dbReference>
<comment type="caution">
    <text evidence="5">The sequence shown here is derived from an EMBL/GenBank/DDBJ whole genome shotgun (WGS) entry which is preliminary data.</text>
</comment>
<reference evidence="5" key="2">
    <citation type="journal article" date="2023" name="IMA Fungus">
        <title>Comparative genomic study of the Penicillium genus elucidates a diverse pangenome and 15 lateral gene transfer events.</title>
        <authorList>
            <person name="Petersen C."/>
            <person name="Sorensen T."/>
            <person name="Nielsen M.R."/>
            <person name="Sondergaard T.E."/>
            <person name="Sorensen J.L."/>
            <person name="Fitzpatrick D.A."/>
            <person name="Frisvad J.C."/>
            <person name="Nielsen K.L."/>
        </authorList>
    </citation>
    <scope>NUCLEOTIDE SEQUENCE</scope>
    <source>
        <strain evidence="5">IBT 16125</strain>
    </source>
</reference>
<organism evidence="5 6">
    <name type="scientific">Penicillium daleae</name>
    <dbReference type="NCBI Taxonomy" id="63821"/>
    <lineage>
        <taxon>Eukaryota</taxon>
        <taxon>Fungi</taxon>
        <taxon>Dikarya</taxon>
        <taxon>Ascomycota</taxon>
        <taxon>Pezizomycotina</taxon>
        <taxon>Eurotiomycetes</taxon>
        <taxon>Eurotiomycetidae</taxon>
        <taxon>Eurotiales</taxon>
        <taxon>Aspergillaceae</taxon>
        <taxon>Penicillium</taxon>
    </lineage>
</organism>
<proteinExistence type="predicted"/>
<dbReference type="GO" id="GO:0016491">
    <property type="term" value="F:oxidoreductase activity"/>
    <property type="evidence" value="ECO:0007669"/>
    <property type="project" value="InterPro"/>
</dbReference>
<dbReference type="Proteomes" id="UP001213681">
    <property type="component" value="Unassembled WGS sequence"/>
</dbReference>
<dbReference type="PANTHER" id="PTHR11474:SF126">
    <property type="entry name" value="TYROSINASE-LIKE PROTEIN TYR-1-RELATED"/>
    <property type="match status" value="1"/>
</dbReference>
<protein>
    <recommendedName>
        <fullName evidence="4">Tyrosinase copper-binding domain-containing protein</fullName>
    </recommendedName>
</protein>
<keyword evidence="6" id="KW-1185">Reference proteome</keyword>
<accession>A0AAD6FXH5</accession>
<dbReference type="GeneID" id="81605096"/>
<sequence length="276" mass="30589">MQISKLLLLFGVLLLTGESLAAQCKNPPQRKEWQLTQSRLRTFTGCRLGSLRFMASVFYRTYERYLRGVCGYKGAQPYWNWALDASATDNSLMAIFETEIFDSEYGFGGNGKPFLSATAAENPFDLTGRTGGGCVQDGPFRKGKFFINPNIHGSHPFGVGGVLGTLGNSAHRPGDPLFFLHHCNIDRVLWNWQQKDLPRRLHEVGGPIEPLDYSGQNVTLDFEINIGKLAGNATLEQLLNTKGDVLCYDYYTPELAAPQDGGNTGGWHSGRYARRG</sequence>
<feature type="signal peptide" evidence="3">
    <location>
        <begin position="1"/>
        <end position="21"/>
    </location>
</feature>
<evidence type="ECO:0000256" key="1">
    <source>
        <dbReference type="ARBA" id="ARBA00022723"/>
    </source>
</evidence>
<keyword evidence="1" id="KW-0479">Metal-binding</keyword>
<evidence type="ECO:0000313" key="5">
    <source>
        <dbReference type="EMBL" id="KAJ5432315.1"/>
    </source>
</evidence>
<dbReference type="SUPFAM" id="SSF48056">
    <property type="entry name" value="Di-copper centre-containing domain"/>
    <property type="match status" value="1"/>
</dbReference>
<evidence type="ECO:0000256" key="2">
    <source>
        <dbReference type="ARBA" id="ARBA00023008"/>
    </source>
</evidence>
<feature type="domain" description="Tyrosinase copper-binding" evidence="4">
    <location>
        <begin position="175"/>
        <end position="186"/>
    </location>
</feature>
<evidence type="ECO:0000313" key="6">
    <source>
        <dbReference type="Proteomes" id="UP001213681"/>
    </source>
</evidence>
<dbReference type="AlphaFoldDB" id="A0AAD6FXH5"/>
<dbReference type="EMBL" id="JAPVEA010000009">
    <property type="protein sequence ID" value="KAJ5432315.1"/>
    <property type="molecule type" value="Genomic_DNA"/>
</dbReference>
<dbReference type="InterPro" id="IPR002227">
    <property type="entry name" value="Tyrosinase_Cu-bd"/>
</dbReference>
<name>A0AAD6FXH5_9EURO</name>
<dbReference type="Pfam" id="PF00264">
    <property type="entry name" value="Tyrosinase"/>
    <property type="match status" value="2"/>
</dbReference>
<keyword evidence="2" id="KW-0186">Copper</keyword>
<dbReference type="InterPro" id="IPR050316">
    <property type="entry name" value="Tyrosinase/Hemocyanin"/>
</dbReference>
<gene>
    <name evidence="5" type="ORF">N7458_011471</name>
</gene>
<evidence type="ECO:0000259" key="4">
    <source>
        <dbReference type="PROSITE" id="PS00498"/>
    </source>
</evidence>
<dbReference type="PANTHER" id="PTHR11474">
    <property type="entry name" value="TYROSINASE FAMILY MEMBER"/>
    <property type="match status" value="1"/>
</dbReference>
<keyword evidence="3" id="KW-0732">Signal</keyword>
<dbReference type="PROSITE" id="PS00498">
    <property type="entry name" value="TYROSINASE_2"/>
    <property type="match status" value="1"/>
</dbReference>
<reference evidence="5" key="1">
    <citation type="submission" date="2022-12" db="EMBL/GenBank/DDBJ databases">
        <authorList>
            <person name="Petersen C."/>
        </authorList>
    </citation>
    <scope>NUCLEOTIDE SEQUENCE</scope>
    <source>
        <strain evidence="5">IBT 16125</strain>
    </source>
</reference>